<dbReference type="RefSeq" id="WP_209652512.1">
    <property type="nucleotide sequence ID" value="NZ_JAGJCB010000002.1"/>
</dbReference>
<feature type="chain" id="PRO_5045677913" evidence="1">
    <location>
        <begin position="20"/>
        <end position="129"/>
    </location>
</feature>
<reference evidence="2 3" key="1">
    <citation type="submission" date="2021-04" db="EMBL/GenBank/DDBJ databases">
        <title>Mariniflexile gromovii gen. nov., sp. nov., a gliding bacterium isolated from the sea urchin Strongylocentrotus intermedius.</title>
        <authorList>
            <person name="Ko S."/>
            <person name="Le V."/>
            <person name="Ahn C.-Y."/>
            <person name="Oh H.-M."/>
        </authorList>
    </citation>
    <scope>NUCLEOTIDE SEQUENCE [LARGE SCALE GENOMIC DNA]</scope>
    <source>
        <strain evidence="2 3">KCTC 12570</strain>
    </source>
</reference>
<evidence type="ECO:0000256" key="1">
    <source>
        <dbReference type="SAM" id="SignalP"/>
    </source>
</evidence>
<protein>
    <submittedName>
        <fullName evidence="2">Uncharacterized protein</fullName>
    </submittedName>
</protein>
<evidence type="ECO:0000313" key="2">
    <source>
        <dbReference type="EMBL" id="MBP0902769.1"/>
    </source>
</evidence>
<gene>
    <name evidence="2" type="ORF">J8H85_02915</name>
</gene>
<keyword evidence="3" id="KW-1185">Reference proteome</keyword>
<comment type="caution">
    <text evidence="2">The sequence shown here is derived from an EMBL/GenBank/DDBJ whole genome shotgun (WGS) entry which is preliminary data.</text>
</comment>
<sequence>MKKLLPFLFITCLFFMAFQCEDDNISTQESEQKALNASKKAIEDLAATSICNDTYECHFIALGSKPCGGPWGYVVYSTSIDTEKLEKMVETHNKKETDYNKKWGVASDCMFVMPPTSVNCENNNCIAVY</sequence>
<evidence type="ECO:0000313" key="3">
    <source>
        <dbReference type="Proteomes" id="UP000670776"/>
    </source>
</evidence>
<feature type="signal peptide" evidence="1">
    <location>
        <begin position="1"/>
        <end position="19"/>
    </location>
</feature>
<dbReference type="Proteomes" id="UP000670776">
    <property type="component" value="Unassembled WGS sequence"/>
</dbReference>
<accession>A0ABS4BQB4</accession>
<organism evidence="2 3">
    <name type="scientific">Mariniflexile gromovii</name>
    <dbReference type="NCBI Taxonomy" id="362523"/>
    <lineage>
        <taxon>Bacteria</taxon>
        <taxon>Pseudomonadati</taxon>
        <taxon>Bacteroidota</taxon>
        <taxon>Flavobacteriia</taxon>
        <taxon>Flavobacteriales</taxon>
        <taxon>Flavobacteriaceae</taxon>
        <taxon>Mariniflexile</taxon>
    </lineage>
</organism>
<name>A0ABS4BQB4_9FLAO</name>
<dbReference type="EMBL" id="JAGJCB010000002">
    <property type="protein sequence ID" value="MBP0902769.1"/>
    <property type="molecule type" value="Genomic_DNA"/>
</dbReference>
<keyword evidence="1" id="KW-0732">Signal</keyword>
<proteinExistence type="predicted"/>